<keyword evidence="3" id="KW-1185">Reference proteome</keyword>
<dbReference type="AlphaFoldDB" id="A0AAN8XK05"/>
<proteinExistence type="predicted"/>
<feature type="region of interest" description="Disordered" evidence="1">
    <location>
        <begin position="95"/>
        <end position="142"/>
    </location>
</feature>
<protein>
    <submittedName>
        <fullName evidence="2">Uncharacterized protein</fullName>
    </submittedName>
</protein>
<feature type="compositionally biased region" description="Polar residues" evidence="1">
    <location>
        <begin position="129"/>
        <end position="142"/>
    </location>
</feature>
<sequence length="176" mass="19992">MEGYASEVGNVLQQKLRPLDQALREEMEETRVAVNDQSSNIEKVSQAVSNTAYMSEQLLSEVKNQFLAQRVIFQEKIDETKNLFLQYCAYGNSGNPAPRQPSYEPREPSYAPPEPTYTPRQAPYLPNNEPVTETSRTPYYSPVTQATSSSRLVDFTSDIHGNLMIYNIFESIREAL</sequence>
<evidence type="ECO:0000313" key="3">
    <source>
        <dbReference type="Proteomes" id="UP001381693"/>
    </source>
</evidence>
<dbReference type="Proteomes" id="UP001381693">
    <property type="component" value="Unassembled WGS sequence"/>
</dbReference>
<organism evidence="2 3">
    <name type="scientific">Halocaridina rubra</name>
    <name type="common">Hawaiian red shrimp</name>
    <dbReference type="NCBI Taxonomy" id="373956"/>
    <lineage>
        <taxon>Eukaryota</taxon>
        <taxon>Metazoa</taxon>
        <taxon>Ecdysozoa</taxon>
        <taxon>Arthropoda</taxon>
        <taxon>Crustacea</taxon>
        <taxon>Multicrustacea</taxon>
        <taxon>Malacostraca</taxon>
        <taxon>Eumalacostraca</taxon>
        <taxon>Eucarida</taxon>
        <taxon>Decapoda</taxon>
        <taxon>Pleocyemata</taxon>
        <taxon>Caridea</taxon>
        <taxon>Atyoidea</taxon>
        <taxon>Atyidae</taxon>
        <taxon>Halocaridina</taxon>
    </lineage>
</organism>
<evidence type="ECO:0000313" key="2">
    <source>
        <dbReference type="EMBL" id="KAK7080744.1"/>
    </source>
</evidence>
<dbReference type="EMBL" id="JAXCGZ010005808">
    <property type="protein sequence ID" value="KAK7080744.1"/>
    <property type="molecule type" value="Genomic_DNA"/>
</dbReference>
<evidence type="ECO:0000256" key="1">
    <source>
        <dbReference type="SAM" id="MobiDB-lite"/>
    </source>
</evidence>
<reference evidence="2 3" key="1">
    <citation type="submission" date="2023-11" db="EMBL/GenBank/DDBJ databases">
        <title>Halocaridina rubra genome assembly.</title>
        <authorList>
            <person name="Smith C."/>
        </authorList>
    </citation>
    <scope>NUCLEOTIDE SEQUENCE [LARGE SCALE GENOMIC DNA]</scope>
    <source>
        <strain evidence="2">EP-1</strain>
        <tissue evidence="2">Whole</tissue>
    </source>
</reference>
<gene>
    <name evidence="2" type="ORF">SK128_024585</name>
</gene>
<comment type="caution">
    <text evidence="2">The sequence shown here is derived from an EMBL/GenBank/DDBJ whole genome shotgun (WGS) entry which is preliminary data.</text>
</comment>
<name>A0AAN8XK05_HALRR</name>
<accession>A0AAN8XK05</accession>